<feature type="non-terminal residue" evidence="2">
    <location>
        <position position="102"/>
    </location>
</feature>
<evidence type="ECO:0000256" key="1">
    <source>
        <dbReference type="ARBA" id="ARBA00006046"/>
    </source>
</evidence>
<proteinExistence type="inferred from homology"/>
<reference evidence="3" key="1">
    <citation type="journal article" date="2014" name="Nat. Genet.">
        <title>Genome of the human hookworm Necator americanus.</title>
        <authorList>
            <person name="Tang Y.T."/>
            <person name="Gao X."/>
            <person name="Rosa B.A."/>
            <person name="Abubucker S."/>
            <person name="Hallsworth-Pepin K."/>
            <person name="Martin J."/>
            <person name="Tyagi R."/>
            <person name="Heizer E."/>
            <person name="Zhang X."/>
            <person name="Bhonagiri-Palsikar V."/>
            <person name="Minx P."/>
            <person name="Warren W.C."/>
            <person name="Wang Q."/>
            <person name="Zhan B."/>
            <person name="Hotez P.J."/>
            <person name="Sternberg P.W."/>
            <person name="Dougall A."/>
            <person name="Gaze S.T."/>
            <person name="Mulvenna J."/>
            <person name="Sotillo J."/>
            <person name="Ranganathan S."/>
            <person name="Rabelo E.M."/>
            <person name="Wilson R.K."/>
            <person name="Felgner P.L."/>
            <person name="Bethony J."/>
            <person name="Hawdon J.M."/>
            <person name="Gasser R.B."/>
            <person name="Loukas A."/>
            <person name="Mitreva M."/>
        </authorList>
    </citation>
    <scope>NUCLEOTIDE SEQUENCE [LARGE SCALE GENOMIC DNA]</scope>
</reference>
<keyword evidence="3" id="KW-1185">Reference proteome</keyword>
<dbReference type="STRING" id="51031.W2SQP3"/>
<dbReference type="Proteomes" id="UP000053676">
    <property type="component" value="Unassembled WGS sequence"/>
</dbReference>
<sequence length="102" mass="11782">AVRELPSFICKPNISNGPMPHHQTTVHLNCESMELVDEGVQDFRNGNWSQRPVIEMTIPSTVDRSLVPDDHSHVMSLFTQYTPYELRNGCWDKNTKEQYAKH</sequence>
<accession>W2SQP3</accession>
<gene>
    <name evidence="2" type="ORF">NECAME_19162</name>
</gene>
<evidence type="ECO:0000313" key="3">
    <source>
        <dbReference type="Proteomes" id="UP000053676"/>
    </source>
</evidence>
<dbReference type="PANTHER" id="PTHR10668">
    <property type="entry name" value="PHYTOENE DEHYDROGENASE"/>
    <property type="match status" value="1"/>
</dbReference>
<evidence type="ECO:0000313" key="2">
    <source>
        <dbReference type="EMBL" id="ETN71798.1"/>
    </source>
</evidence>
<protein>
    <submittedName>
        <fullName evidence="2">Uncharacterized protein</fullName>
    </submittedName>
</protein>
<comment type="similarity">
    <text evidence="1">Belongs to the carotenoid/retinoid oxidoreductase family.</text>
</comment>
<name>W2SQP3_NECAM</name>
<dbReference type="EMBL" id="KI666749">
    <property type="protein sequence ID" value="ETN71798.1"/>
    <property type="molecule type" value="Genomic_DNA"/>
</dbReference>
<organism evidence="2 3">
    <name type="scientific">Necator americanus</name>
    <name type="common">Human hookworm</name>
    <dbReference type="NCBI Taxonomy" id="51031"/>
    <lineage>
        <taxon>Eukaryota</taxon>
        <taxon>Metazoa</taxon>
        <taxon>Ecdysozoa</taxon>
        <taxon>Nematoda</taxon>
        <taxon>Chromadorea</taxon>
        <taxon>Rhabditida</taxon>
        <taxon>Rhabditina</taxon>
        <taxon>Rhabditomorpha</taxon>
        <taxon>Strongyloidea</taxon>
        <taxon>Ancylostomatidae</taxon>
        <taxon>Bunostominae</taxon>
        <taxon>Necator</taxon>
    </lineage>
</organism>
<dbReference type="AlphaFoldDB" id="W2SQP3"/>
<dbReference type="KEGG" id="nai:NECAME_19162"/>
<dbReference type="PANTHER" id="PTHR10668:SF103">
    <property type="entry name" value="PYRIDINE NUCLEOTIDE-DISULFIDE OXIDOREDUCTASE DOMAIN-CONTAINING PROTEIN 2"/>
    <property type="match status" value="1"/>
</dbReference>
<dbReference type="OrthoDB" id="7777654at2759"/>
<feature type="non-terminal residue" evidence="2">
    <location>
        <position position="1"/>
    </location>
</feature>